<reference evidence="3" key="1">
    <citation type="submission" date="2022-11" db="UniProtKB">
        <authorList>
            <consortium name="WormBaseParasite"/>
        </authorList>
    </citation>
    <scope>IDENTIFICATION</scope>
</reference>
<dbReference type="Proteomes" id="UP000887540">
    <property type="component" value="Unplaced"/>
</dbReference>
<dbReference type="WBParaSite" id="ACRNAN_scaffold10786.g31487.t1">
    <property type="protein sequence ID" value="ACRNAN_scaffold10786.g31487.t1"/>
    <property type="gene ID" value="ACRNAN_scaffold10786.g31487"/>
</dbReference>
<protein>
    <submittedName>
        <fullName evidence="3">Uncharacterized protein</fullName>
    </submittedName>
</protein>
<dbReference type="AlphaFoldDB" id="A0A914CHN4"/>
<feature type="signal peptide" evidence="1">
    <location>
        <begin position="1"/>
        <end position="18"/>
    </location>
</feature>
<sequence>MRFLFILVILEILLLVQAAARSNPLPNEPPGRICNPKSKLKNQGCPLNTTCCAAGKGGIVYACLLQGSCRFG</sequence>
<accession>A0A914CHN4</accession>
<evidence type="ECO:0000256" key="1">
    <source>
        <dbReference type="SAM" id="SignalP"/>
    </source>
</evidence>
<evidence type="ECO:0000313" key="3">
    <source>
        <dbReference type="WBParaSite" id="ACRNAN_scaffold10786.g31487.t1"/>
    </source>
</evidence>
<feature type="chain" id="PRO_5037009751" evidence="1">
    <location>
        <begin position="19"/>
        <end position="72"/>
    </location>
</feature>
<name>A0A914CHN4_9BILA</name>
<keyword evidence="1" id="KW-0732">Signal</keyword>
<organism evidence="2 3">
    <name type="scientific">Acrobeloides nanus</name>
    <dbReference type="NCBI Taxonomy" id="290746"/>
    <lineage>
        <taxon>Eukaryota</taxon>
        <taxon>Metazoa</taxon>
        <taxon>Ecdysozoa</taxon>
        <taxon>Nematoda</taxon>
        <taxon>Chromadorea</taxon>
        <taxon>Rhabditida</taxon>
        <taxon>Tylenchina</taxon>
        <taxon>Cephalobomorpha</taxon>
        <taxon>Cephaloboidea</taxon>
        <taxon>Cephalobidae</taxon>
        <taxon>Acrobeloides</taxon>
    </lineage>
</organism>
<proteinExistence type="predicted"/>
<keyword evidence="2" id="KW-1185">Reference proteome</keyword>
<evidence type="ECO:0000313" key="2">
    <source>
        <dbReference type="Proteomes" id="UP000887540"/>
    </source>
</evidence>